<feature type="coiled-coil region" evidence="1">
    <location>
        <begin position="250"/>
        <end position="292"/>
    </location>
</feature>
<reference evidence="3 4" key="1">
    <citation type="journal article" date="2014" name="Nat. Commun.">
        <title>Klebsormidium flaccidum genome reveals primary factors for plant terrestrial adaptation.</title>
        <authorList>
            <person name="Hori K."/>
            <person name="Maruyama F."/>
            <person name="Fujisawa T."/>
            <person name="Togashi T."/>
            <person name="Yamamoto N."/>
            <person name="Seo M."/>
            <person name="Sato S."/>
            <person name="Yamada T."/>
            <person name="Mori H."/>
            <person name="Tajima N."/>
            <person name="Moriyama T."/>
            <person name="Ikeuchi M."/>
            <person name="Watanabe M."/>
            <person name="Wada H."/>
            <person name="Kobayashi K."/>
            <person name="Saito M."/>
            <person name="Masuda T."/>
            <person name="Sasaki-Sekimoto Y."/>
            <person name="Mashiguchi K."/>
            <person name="Awai K."/>
            <person name="Shimojima M."/>
            <person name="Masuda S."/>
            <person name="Iwai M."/>
            <person name="Nobusawa T."/>
            <person name="Narise T."/>
            <person name="Kondo S."/>
            <person name="Saito H."/>
            <person name="Sato R."/>
            <person name="Murakawa M."/>
            <person name="Ihara Y."/>
            <person name="Oshima-Yamada Y."/>
            <person name="Ohtaka K."/>
            <person name="Satoh M."/>
            <person name="Sonobe K."/>
            <person name="Ishii M."/>
            <person name="Ohtani R."/>
            <person name="Kanamori-Sato M."/>
            <person name="Honoki R."/>
            <person name="Miyazaki D."/>
            <person name="Mochizuki H."/>
            <person name="Umetsu J."/>
            <person name="Higashi K."/>
            <person name="Shibata D."/>
            <person name="Kamiya Y."/>
            <person name="Sato N."/>
            <person name="Nakamura Y."/>
            <person name="Tabata S."/>
            <person name="Ida S."/>
            <person name="Kurokawa K."/>
            <person name="Ohta H."/>
        </authorList>
    </citation>
    <scope>NUCLEOTIDE SEQUENCE [LARGE SCALE GENOMIC DNA]</scope>
    <source>
        <strain evidence="3 4">NIES-2285</strain>
    </source>
</reference>
<keyword evidence="4" id="KW-1185">Reference proteome</keyword>
<evidence type="ECO:0000313" key="3">
    <source>
        <dbReference type="EMBL" id="GAQ87406.1"/>
    </source>
</evidence>
<keyword evidence="1" id="KW-0175">Coiled coil</keyword>
<proteinExistence type="predicted"/>
<sequence>MATLPKAFIGPGLQRCLVYGGELYFAARPEDTAGCSIKPRKRKLVSALQRTTPAEDAAPSDQSAAHQLQHAAETSNRRLTHALVKQQELESAVIWDKSLHLASQACSSRPDLFSRAVMRCFTEGGARRSEARLLDELANVFIESLVVYGSPLGNLPPLETWPAPCLLTWRVDGSNYTAPRSGQGLAEYLGYVADDEWHVVEQQSAWMRCLKPALPRFVWLHVKELLVRQKKALDLLVRGQSAEQFASVSLNNAEREAAQRRNRLGNYQDNTLLELEQRVRQELAAYQDLQRGNAGLLDWYRTTSFVLTGHTASIRPLLQSEYPSQATLDSSVFGADCLEELTSSTAPFFVKFDGWVGPAWGIFWDWVLTGGLKQWLPEADSLGRSLELLRDRELGAVLQQWEDTRDGDRFQLLKSWLSGPGAIFPARVAGMVGEATLPPVSETAPIHRQLRVVNPWRADCVFQPRDEALFGLPGKS</sequence>
<evidence type="ECO:0000256" key="2">
    <source>
        <dbReference type="SAM" id="MobiDB-lite"/>
    </source>
</evidence>
<organism evidence="3 4">
    <name type="scientific">Klebsormidium nitens</name>
    <name type="common">Green alga</name>
    <name type="synonym">Ulothrix nitens</name>
    <dbReference type="NCBI Taxonomy" id="105231"/>
    <lineage>
        <taxon>Eukaryota</taxon>
        <taxon>Viridiplantae</taxon>
        <taxon>Streptophyta</taxon>
        <taxon>Klebsormidiophyceae</taxon>
        <taxon>Klebsormidiales</taxon>
        <taxon>Klebsormidiaceae</taxon>
        <taxon>Klebsormidium</taxon>
    </lineage>
</organism>
<name>A0A1Y1IF63_KLENI</name>
<gene>
    <name evidence="3" type="ORF">KFL_003500170</name>
</gene>
<accession>A0A1Y1IF63</accession>
<dbReference type="Proteomes" id="UP000054558">
    <property type="component" value="Unassembled WGS sequence"/>
</dbReference>
<feature type="non-terminal residue" evidence="3">
    <location>
        <position position="476"/>
    </location>
</feature>
<protein>
    <submittedName>
        <fullName evidence="3">Uncharacterized protein</fullName>
    </submittedName>
</protein>
<evidence type="ECO:0000256" key="1">
    <source>
        <dbReference type="SAM" id="Coils"/>
    </source>
</evidence>
<feature type="region of interest" description="Disordered" evidence="2">
    <location>
        <begin position="51"/>
        <end position="71"/>
    </location>
</feature>
<dbReference type="EMBL" id="DF237299">
    <property type="protein sequence ID" value="GAQ87406.1"/>
    <property type="molecule type" value="Genomic_DNA"/>
</dbReference>
<evidence type="ECO:0000313" key="4">
    <source>
        <dbReference type="Proteomes" id="UP000054558"/>
    </source>
</evidence>
<dbReference type="AlphaFoldDB" id="A0A1Y1IF63"/>